<dbReference type="PANTHER" id="PTHR30614:SF0">
    <property type="entry name" value="L-CYSTINE TRANSPORT SYSTEM PERMEASE PROTEIN TCYL"/>
    <property type="match status" value="1"/>
</dbReference>
<feature type="transmembrane region" description="Helical" evidence="9">
    <location>
        <begin position="90"/>
        <end position="111"/>
    </location>
</feature>
<organism evidence="11 12">
    <name type="scientific">Ancylobacter koreensis</name>
    <dbReference type="NCBI Taxonomy" id="266121"/>
    <lineage>
        <taxon>Bacteria</taxon>
        <taxon>Pseudomonadati</taxon>
        <taxon>Pseudomonadota</taxon>
        <taxon>Alphaproteobacteria</taxon>
        <taxon>Hyphomicrobiales</taxon>
        <taxon>Xanthobacteraceae</taxon>
        <taxon>Ancylobacter</taxon>
    </lineage>
</organism>
<evidence type="ECO:0000256" key="7">
    <source>
        <dbReference type="ARBA" id="ARBA00022989"/>
    </source>
</evidence>
<evidence type="ECO:0000256" key="6">
    <source>
        <dbReference type="ARBA" id="ARBA00022970"/>
    </source>
</evidence>
<dbReference type="InterPro" id="IPR035906">
    <property type="entry name" value="MetI-like_sf"/>
</dbReference>
<evidence type="ECO:0000313" key="11">
    <source>
        <dbReference type="EMBL" id="MCK0207712.1"/>
    </source>
</evidence>
<dbReference type="EMBL" id="JALKCG010000001">
    <property type="protein sequence ID" value="MCK0207712.1"/>
    <property type="molecule type" value="Genomic_DNA"/>
</dbReference>
<reference evidence="12" key="1">
    <citation type="submission" date="2023-07" db="EMBL/GenBank/DDBJ databases">
        <title>Ancylobacter moscoviensis sp. nov., facultatively methylotrophic bacteria from activated sludge and the reclassification of Starkeya novella (Starkey 1934) Kelly et al. 2000 as Ancylobacter novellus comb. nov., Starkeya koreensis Im et al. 2006 as Ancylobacter koreensis comb.nov., Angulomicrobium tetraedrale Vasil'eva et al. 1986 as Ancylobacter tetraedralis comb. nov., Angulomicrobium amanitiforme Fritz et al. 2004 as Ancylobacter amanitiformis comb. nov. and Methylorhabdus multivorans Doronina et al. 1996 as Ancylobacter multivorans comb. nov. and emended description of the genus Ancylobacter.</title>
        <authorList>
            <person name="Doronina N."/>
            <person name="Chemodurova A."/>
            <person name="Grouzdev D."/>
            <person name="Koziaeva V."/>
            <person name="Shi W."/>
            <person name="Wu L."/>
            <person name="Kaparullina E."/>
        </authorList>
    </citation>
    <scope>NUCLEOTIDE SEQUENCE [LARGE SCALE GENOMIC DNA]</scope>
    <source>
        <strain evidence="12">Jip08</strain>
    </source>
</reference>
<feature type="transmembrane region" description="Helical" evidence="9">
    <location>
        <begin position="182"/>
        <end position="210"/>
    </location>
</feature>
<accession>A0ABT0DK97</accession>
<keyword evidence="5 9" id="KW-0812">Transmembrane</keyword>
<evidence type="ECO:0000256" key="1">
    <source>
        <dbReference type="ARBA" id="ARBA00004429"/>
    </source>
</evidence>
<keyword evidence="6" id="KW-0029">Amino-acid transport</keyword>
<protein>
    <submittedName>
        <fullName evidence="11">Amino acid ABC transporter permease</fullName>
    </submittedName>
</protein>
<evidence type="ECO:0000313" key="12">
    <source>
        <dbReference type="Proteomes" id="UP001202867"/>
    </source>
</evidence>
<comment type="similarity">
    <text evidence="2">Belongs to the binding-protein-dependent transport system permease family. HisMQ subfamily.</text>
</comment>
<evidence type="ECO:0000256" key="2">
    <source>
        <dbReference type="ARBA" id="ARBA00010072"/>
    </source>
</evidence>
<evidence type="ECO:0000256" key="4">
    <source>
        <dbReference type="ARBA" id="ARBA00022475"/>
    </source>
</evidence>
<evidence type="ECO:0000256" key="9">
    <source>
        <dbReference type="RuleBase" id="RU363032"/>
    </source>
</evidence>
<evidence type="ECO:0000256" key="5">
    <source>
        <dbReference type="ARBA" id="ARBA00022692"/>
    </source>
</evidence>
<evidence type="ECO:0000256" key="8">
    <source>
        <dbReference type="ARBA" id="ARBA00023136"/>
    </source>
</evidence>
<dbReference type="InterPro" id="IPR010065">
    <property type="entry name" value="AA_ABC_transptr_permease_3TM"/>
</dbReference>
<dbReference type="Proteomes" id="UP001202867">
    <property type="component" value="Unassembled WGS sequence"/>
</dbReference>
<feature type="domain" description="ABC transmembrane type-1" evidence="10">
    <location>
        <begin position="19"/>
        <end position="207"/>
    </location>
</feature>
<dbReference type="CDD" id="cd06261">
    <property type="entry name" value="TM_PBP2"/>
    <property type="match status" value="1"/>
</dbReference>
<keyword evidence="4" id="KW-1003">Cell membrane</keyword>
<keyword evidence="8 9" id="KW-0472">Membrane</keyword>
<gene>
    <name evidence="11" type="ORF">MWN33_06650</name>
</gene>
<evidence type="ECO:0000259" key="10">
    <source>
        <dbReference type="PROSITE" id="PS50928"/>
    </source>
</evidence>
<dbReference type="InterPro" id="IPR000515">
    <property type="entry name" value="MetI-like"/>
</dbReference>
<sequence length="218" mass="24276">MIRDVSLIWQNADRLLDGLTNTVILSLVGATLALVFGALVAIALMASNRAVRLTSRGLVDLMRCVPFLMLVYLVYYGLPRLGLRFDSWTAGLVAIVIYNTAYMAEIIRGIWSRLERETIEAGIAFGFHGWKLVARIVMPQIFLAAAPMIGNQLIQIIKDTAFLTIIAVPELTHAANSIQAQYFIPFATFLSAVLLYWALCMVVELGVFVVERIAEKRR</sequence>
<keyword evidence="3 9" id="KW-0813">Transport</keyword>
<dbReference type="InterPro" id="IPR043429">
    <property type="entry name" value="ArtM/GltK/GlnP/TcyL/YhdX-like"/>
</dbReference>
<keyword evidence="7 9" id="KW-1133">Transmembrane helix</keyword>
<dbReference type="NCBIfam" id="TIGR01726">
    <property type="entry name" value="HEQRo_perm_3TM"/>
    <property type="match status" value="1"/>
</dbReference>
<comment type="subcellular location">
    <subcellularLocation>
        <location evidence="1">Cell inner membrane</location>
        <topology evidence="1">Multi-pass membrane protein</topology>
    </subcellularLocation>
    <subcellularLocation>
        <location evidence="9">Cell membrane</location>
        <topology evidence="9">Multi-pass membrane protein</topology>
    </subcellularLocation>
</comment>
<evidence type="ECO:0000256" key="3">
    <source>
        <dbReference type="ARBA" id="ARBA00022448"/>
    </source>
</evidence>
<dbReference type="Gene3D" id="1.10.3720.10">
    <property type="entry name" value="MetI-like"/>
    <property type="match status" value="1"/>
</dbReference>
<keyword evidence="12" id="KW-1185">Reference proteome</keyword>
<dbReference type="SUPFAM" id="SSF161098">
    <property type="entry name" value="MetI-like"/>
    <property type="match status" value="1"/>
</dbReference>
<comment type="caution">
    <text evidence="11">The sequence shown here is derived from an EMBL/GenBank/DDBJ whole genome shotgun (WGS) entry which is preliminary data.</text>
</comment>
<dbReference type="PROSITE" id="PS50928">
    <property type="entry name" value="ABC_TM1"/>
    <property type="match status" value="1"/>
</dbReference>
<dbReference type="RefSeq" id="WP_247199637.1">
    <property type="nucleotide sequence ID" value="NZ_JALKCG010000001.1"/>
</dbReference>
<feature type="transmembrane region" description="Helical" evidence="9">
    <location>
        <begin position="23"/>
        <end position="46"/>
    </location>
</feature>
<name>A0ABT0DK97_9HYPH</name>
<dbReference type="PANTHER" id="PTHR30614">
    <property type="entry name" value="MEMBRANE COMPONENT OF AMINO ACID ABC TRANSPORTER"/>
    <property type="match status" value="1"/>
</dbReference>
<feature type="transmembrane region" description="Helical" evidence="9">
    <location>
        <begin position="132"/>
        <end position="150"/>
    </location>
</feature>
<dbReference type="Pfam" id="PF00528">
    <property type="entry name" value="BPD_transp_1"/>
    <property type="match status" value="1"/>
</dbReference>
<proteinExistence type="inferred from homology"/>
<feature type="transmembrane region" description="Helical" evidence="9">
    <location>
        <begin position="58"/>
        <end position="78"/>
    </location>
</feature>